<feature type="repeat" description="HEAT" evidence="10">
    <location>
        <begin position="417"/>
        <end position="449"/>
    </location>
</feature>
<evidence type="ECO:0000256" key="6">
    <source>
        <dbReference type="ARBA" id="ARBA00022737"/>
    </source>
</evidence>
<dbReference type="Gene3D" id="1.10.510.10">
    <property type="entry name" value="Transferase(Phosphotransferase) domain 1"/>
    <property type="match status" value="1"/>
</dbReference>
<dbReference type="SMART" id="SM00220">
    <property type="entry name" value="S_TKc"/>
    <property type="match status" value="1"/>
</dbReference>
<dbReference type="GO" id="GO:0005776">
    <property type="term" value="C:autophagosome"/>
    <property type="evidence" value="ECO:0007669"/>
    <property type="project" value="UniProtKB-SubCell"/>
</dbReference>
<reference evidence="14" key="1">
    <citation type="submission" date="2022-01" db="EMBL/GenBank/DDBJ databases">
        <authorList>
            <person name="King R."/>
        </authorList>
    </citation>
    <scope>NUCLEOTIDE SEQUENCE</scope>
</reference>
<evidence type="ECO:0000256" key="2">
    <source>
        <dbReference type="ARBA" id="ARBA00012513"/>
    </source>
</evidence>
<evidence type="ECO:0000313" key="15">
    <source>
        <dbReference type="Proteomes" id="UP001152798"/>
    </source>
</evidence>
<dbReference type="InterPro" id="IPR036322">
    <property type="entry name" value="WD40_repeat_dom_sf"/>
</dbReference>
<dbReference type="GO" id="GO:0006623">
    <property type="term" value="P:protein targeting to vacuole"/>
    <property type="evidence" value="ECO:0007669"/>
    <property type="project" value="TreeGrafter"/>
</dbReference>
<evidence type="ECO:0000256" key="4">
    <source>
        <dbReference type="ARBA" id="ARBA00022574"/>
    </source>
</evidence>
<dbReference type="GO" id="GO:0071561">
    <property type="term" value="C:nucleus-vacuole junction"/>
    <property type="evidence" value="ECO:0007669"/>
    <property type="project" value="TreeGrafter"/>
</dbReference>
<evidence type="ECO:0000256" key="8">
    <source>
        <dbReference type="ARBA" id="ARBA00022777"/>
    </source>
</evidence>
<dbReference type="Gene3D" id="2.130.10.10">
    <property type="entry name" value="YVTN repeat-like/Quinoprotein amine dehydrogenase"/>
    <property type="match status" value="2"/>
</dbReference>
<evidence type="ECO:0000256" key="11">
    <source>
        <dbReference type="PROSITE-ProRule" id="PRU00221"/>
    </source>
</evidence>
<evidence type="ECO:0000256" key="5">
    <source>
        <dbReference type="ARBA" id="ARBA00022679"/>
    </source>
</evidence>
<keyword evidence="3" id="KW-0723">Serine/threonine-protein kinase</keyword>
<dbReference type="GO" id="GO:0016236">
    <property type="term" value="P:macroautophagy"/>
    <property type="evidence" value="ECO:0007669"/>
    <property type="project" value="InterPro"/>
</dbReference>
<accession>A0A9P0H340</accession>
<dbReference type="InterPro" id="IPR016024">
    <property type="entry name" value="ARM-type_fold"/>
</dbReference>
<dbReference type="SUPFAM" id="SSF50978">
    <property type="entry name" value="WD40 repeat-like"/>
    <property type="match status" value="1"/>
</dbReference>
<dbReference type="InterPro" id="IPR055231">
    <property type="entry name" value="2AA_helical"/>
</dbReference>
<dbReference type="FunFam" id="1.10.510.10:FF:000497">
    <property type="entry name" value="Phosphoinositide 3-kinase regulatory subunit"/>
    <property type="match status" value="1"/>
</dbReference>
<protein>
    <recommendedName>
        <fullName evidence="2">non-specific serine/threonine protein kinase</fullName>
        <ecNumber evidence="2">2.7.11.1</ecNumber>
    </recommendedName>
</protein>
<dbReference type="GO" id="GO:0034272">
    <property type="term" value="C:phosphatidylinositol 3-kinase complex, class III, type II"/>
    <property type="evidence" value="ECO:0007669"/>
    <property type="project" value="TreeGrafter"/>
</dbReference>
<feature type="repeat" description="WD" evidence="11">
    <location>
        <begin position="1207"/>
        <end position="1230"/>
    </location>
</feature>
<dbReference type="Pfam" id="PF00400">
    <property type="entry name" value="WD40"/>
    <property type="match status" value="2"/>
</dbReference>
<gene>
    <name evidence="14" type="ORF">NEZAVI_LOCUS2140</name>
</gene>
<feature type="repeat" description="WD" evidence="11">
    <location>
        <begin position="1284"/>
        <end position="1318"/>
    </location>
</feature>
<dbReference type="SUPFAM" id="SSF48371">
    <property type="entry name" value="ARM repeat"/>
    <property type="match status" value="1"/>
</dbReference>
<dbReference type="PROSITE" id="PS00108">
    <property type="entry name" value="PROTEIN_KINASE_ST"/>
    <property type="match status" value="1"/>
</dbReference>
<dbReference type="InterPro" id="IPR001680">
    <property type="entry name" value="WD40_rpt"/>
</dbReference>
<dbReference type="EC" id="2.7.11.1" evidence="2"/>
<dbReference type="InterPro" id="IPR015943">
    <property type="entry name" value="WD40/YVTN_repeat-like_dom_sf"/>
</dbReference>
<evidence type="ECO:0000256" key="7">
    <source>
        <dbReference type="ARBA" id="ARBA00022741"/>
    </source>
</evidence>
<evidence type="ECO:0000256" key="12">
    <source>
        <dbReference type="SAM" id="MobiDB-lite"/>
    </source>
</evidence>
<dbReference type="InterPro" id="IPR000719">
    <property type="entry name" value="Prot_kinase_dom"/>
</dbReference>
<dbReference type="SUPFAM" id="SSF56112">
    <property type="entry name" value="Protein kinase-like (PK-like)"/>
    <property type="match status" value="1"/>
</dbReference>
<evidence type="ECO:0000256" key="10">
    <source>
        <dbReference type="PROSITE-ProRule" id="PRU00103"/>
    </source>
</evidence>
<dbReference type="Proteomes" id="UP001152798">
    <property type="component" value="Chromosome 1"/>
</dbReference>
<dbReference type="PROSITE" id="PS50077">
    <property type="entry name" value="HEAT_REPEAT"/>
    <property type="match status" value="1"/>
</dbReference>
<dbReference type="EMBL" id="OV725077">
    <property type="protein sequence ID" value="CAH1391052.1"/>
    <property type="molecule type" value="Genomic_DNA"/>
</dbReference>
<keyword evidence="7" id="KW-0547">Nucleotide-binding</keyword>
<keyword evidence="9" id="KW-0067">ATP-binding</keyword>
<dbReference type="PANTHER" id="PTHR17583:SF0">
    <property type="entry name" value="PHOSPHOINOSITIDE 3-KINASE REGULATORY SUBUNIT 4"/>
    <property type="match status" value="1"/>
</dbReference>
<organism evidence="14 15">
    <name type="scientific">Nezara viridula</name>
    <name type="common">Southern green stink bug</name>
    <name type="synonym">Cimex viridulus</name>
    <dbReference type="NCBI Taxonomy" id="85310"/>
    <lineage>
        <taxon>Eukaryota</taxon>
        <taxon>Metazoa</taxon>
        <taxon>Ecdysozoa</taxon>
        <taxon>Arthropoda</taxon>
        <taxon>Hexapoda</taxon>
        <taxon>Insecta</taxon>
        <taxon>Pterygota</taxon>
        <taxon>Neoptera</taxon>
        <taxon>Paraneoptera</taxon>
        <taxon>Hemiptera</taxon>
        <taxon>Heteroptera</taxon>
        <taxon>Panheteroptera</taxon>
        <taxon>Pentatomomorpha</taxon>
        <taxon>Pentatomoidea</taxon>
        <taxon>Pentatomidae</taxon>
        <taxon>Pentatominae</taxon>
        <taxon>Nezara</taxon>
    </lineage>
</organism>
<dbReference type="GO" id="GO:0005770">
    <property type="term" value="C:late endosome"/>
    <property type="evidence" value="ECO:0007669"/>
    <property type="project" value="TreeGrafter"/>
</dbReference>
<dbReference type="OrthoDB" id="242910at2759"/>
<dbReference type="GO" id="GO:0034271">
    <property type="term" value="C:phosphatidylinositol 3-kinase complex, class III, type I"/>
    <property type="evidence" value="ECO:0007669"/>
    <property type="project" value="TreeGrafter"/>
</dbReference>
<dbReference type="InterPro" id="IPR008271">
    <property type="entry name" value="Ser/Thr_kinase_AS"/>
</dbReference>
<keyword evidence="4 11" id="KW-0853">WD repeat</keyword>
<dbReference type="CDD" id="cd13980">
    <property type="entry name" value="STKc_Vps15"/>
    <property type="match status" value="1"/>
</dbReference>
<dbReference type="GO" id="GO:0004674">
    <property type="term" value="F:protein serine/threonine kinase activity"/>
    <property type="evidence" value="ECO:0007669"/>
    <property type="project" value="UniProtKB-KW"/>
</dbReference>
<evidence type="ECO:0000256" key="9">
    <source>
        <dbReference type="ARBA" id="ARBA00022840"/>
    </source>
</evidence>
<dbReference type="FunFam" id="1.25.10.10:FF:000342">
    <property type="entry name" value="Serine/threonine-protein kinase VPS15"/>
    <property type="match status" value="1"/>
</dbReference>
<comment type="subcellular location">
    <subcellularLocation>
        <location evidence="1">Cytoplasmic vesicle</location>
        <location evidence="1">Autophagosome</location>
    </subcellularLocation>
</comment>
<dbReference type="InterPro" id="IPR021133">
    <property type="entry name" value="HEAT_type_2"/>
</dbReference>
<keyword evidence="8" id="KW-0418">Kinase</keyword>
<dbReference type="Gene3D" id="1.25.10.10">
    <property type="entry name" value="Leucine-rich Repeat Variant"/>
    <property type="match status" value="1"/>
</dbReference>
<dbReference type="GO" id="GO:0045324">
    <property type="term" value="P:late endosome to vacuole transport"/>
    <property type="evidence" value="ECO:0007669"/>
    <property type="project" value="InterPro"/>
</dbReference>
<keyword evidence="5" id="KW-0808">Transferase</keyword>
<dbReference type="Pfam" id="PF00069">
    <property type="entry name" value="Pkinase"/>
    <property type="match status" value="1"/>
</dbReference>
<dbReference type="PROSITE" id="PS50294">
    <property type="entry name" value="WD_REPEATS_REGION"/>
    <property type="match status" value="2"/>
</dbReference>
<feature type="repeat" description="WD" evidence="11">
    <location>
        <begin position="942"/>
        <end position="974"/>
    </location>
</feature>
<dbReference type="Pfam" id="PF22956">
    <property type="entry name" value="VPS15-like_hel"/>
    <property type="match status" value="1"/>
</dbReference>
<dbReference type="GO" id="GO:0005524">
    <property type="term" value="F:ATP binding"/>
    <property type="evidence" value="ECO:0007669"/>
    <property type="project" value="UniProtKB-KW"/>
</dbReference>
<name>A0A9P0H340_NEZVI</name>
<keyword evidence="6" id="KW-0677">Repeat</keyword>
<dbReference type="PROSITE" id="PS50011">
    <property type="entry name" value="PROTEIN_KINASE_DOM"/>
    <property type="match status" value="1"/>
</dbReference>
<dbReference type="InterPro" id="IPR011989">
    <property type="entry name" value="ARM-like"/>
</dbReference>
<dbReference type="InterPro" id="IPR045162">
    <property type="entry name" value="Vps15-like"/>
</dbReference>
<dbReference type="PANTHER" id="PTHR17583">
    <property type="entry name" value="PHOSPHOINOSITIDE 3-KINASE REGULATORY SUBUNIT 4"/>
    <property type="match status" value="1"/>
</dbReference>
<dbReference type="SMART" id="SM00320">
    <property type="entry name" value="WD40"/>
    <property type="match status" value="5"/>
</dbReference>
<feature type="domain" description="Protein kinase" evidence="13">
    <location>
        <begin position="26"/>
        <end position="313"/>
    </location>
</feature>
<proteinExistence type="predicted"/>
<evidence type="ECO:0000313" key="14">
    <source>
        <dbReference type="EMBL" id="CAH1391052.1"/>
    </source>
</evidence>
<evidence type="ECO:0000256" key="1">
    <source>
        <dbReference type="ARBA" id="ARBA00004419"/>
    </source>
</evidence>
<dbReference type="InterPro" id="IPR011009">
    <property type="entry name" value="Kinase-like_dom_sf"/>
</dbReference>
<evidence type="ECO:0000256" key="3">
    <source>
        <dbReference type="ARBA" id="ARBA00022527"/>
    </source>
</evidence>
<evidence type="ECO:0000259" key="13">
    <source>
        <dbReference type="PROSITE" id="PS50011"/>
    </source>
</evidence>
<keyword evidence="15" id="KW-1185">Reference proteome</keyword>
<dbReference type="PROSITE" id="PS50082">
    <property type="entry name" value="WD_REPEATS_2"/>
    <property type="match status" value="3"/>
</dbReference>
<feature type="region of interest" description="Disordered" evidence="12">
    <location>
        <begin position="1263"/>
        <end position="1288"/>
    </location>
</feature>
<sequence length="1318" mass="147704">MGNQLVGIAPSQILPVEHYLNEHPDLIFDVSLGSTRFFKVARAKSQEGLVVVKVFAIHDPSLPLAAHKSRIEQLKKTLGSAVNCLPFQRAVLSDKAGFLMREFVKYSLYDRISTRPFLLPIEKKWIAYQILNALAQCHKLGVCHGDIKLENICITSWNWVLLTDFASFKPTYLPEDNPADFSYFFDTSRRRTCYIAPERFVKSLGSESGSHLLLSEDNLRKEELKPSMDIFSAGCSLAELFADGHPPFDFSQLLAYRGGEYSVEKYLLKFDDENVRNLIGSMLSKDPLSRLSAEKYLEEYKGKLFPDYFYNFLLSYNIIFSNTIPILSADEKLERMKTEIFNVINVIIDEDSKWKNTKDELRDKNDEQSACDALVLITSMITSCIRGLHFAVSKIDTLEILVELAAHTTSEVLLDRILPYVMYLIRDPYPRVRVCAIYSLTKILSYLKSVPPSDSNVFPEYILPGLSQIPNDDEVVVRASFAENIARLAEISLKLLEYCQVNQNETYRSSYESELATLHQMMQQMVAGLLTDSYNIVKQTLIENGITKLCVFFGKQKANDILLSHMITFLNDKEDKQLRGAFFDCIVGVAAYIGVHSSPILSPLLQQGLTDTEEFVVRKAINAITALTELSLLHKSALYQLLDECAPFLVHPNLWIRQAAVGFICALARTLSVVDVHCKVASVIKPFLKNTLIQLNQEVLVLNAIKPCIPRNVYDAVIKYSELPLLLQTLEERRNSRNDIKGVSYPLPSQQTNSFRVWFNRLSSDGLTESVEDLLLLMSKHLQKVNRYSSLEVKSYSNGKLDLTSVLKQSDFHSHPIKRSDAAKYEIYLPQLKRVSDDCVLTMNEEWRTMFGREGHTSAKHEKSSIHSNDWNIKSSGSQSVMEHSIQERSYIQYRCAPSRLELRKLFKHRESLQGFRSPQNHRSRDVIPAGWRLRPGLVSHLHAHSGSVTRLVAIPDTNIMASCSFDGCVRIWDCGKMEGRNIANRARQVYNAQTGPLVGMTLCNANTCLGMASQSGSVVVLKFESNSNKMSVFASRHLDLEEEGPPVDITYFDSGFKSVLVYSTIYGYIIGWDLRAPGIAWKLQNDIKQGVVTALHMDNKQCFLTLGTSSGFLTTWDLRFHLPISSIAHTGGSRIRRICGHPKEPSWLISSAFGNNEVSIWCIESASRQAVLWGSSTPPLSSVNVAGNNPQAVCAMYSGVVDKDAFLLTGGTDHRIRYWDLDNYANSYVAIPAGGDIAGQTSYSYKCRLIDGVKVVHEIRSKTGSKNSNDAEGPPRAGPDPPPVGHHNTITDLAIVSGTGSSLLASGACDGVIKVWK</sequence>